<proteinExistence type="predicted"/>
<accession>A0ABR2DZ80</accession>
<organism evidence="1 2">
    <name type="scientific">Hibiscus sabdariffa</name>
    <name type="common">roselle</name>
    <dbReference type="NCBI Taxonomy" id="183260"/>
    <lineage>
        <taxon>Eukaryota</taxon>
        <taxon>Viridiplantae</taxon>
        <taxon>Streptophyta</taxon>
        <taxon>Embryophyta</taxon>
        <taxon>Tracheophyta</taxon>
        <taxon>Spermatophyta</taxon>
        <taxon>Magnoliopsida</taxon>
        <taxon>eudicotyledons</taxon>
        <taxon>Gunneridae</taxon>
        <taxon>Pentapetalae</taxon>
        <taxon>rosids</taxon>
        <taxon>malvids</taxon>
        <taxon>Malvales</taxon>
        <taxon>Malvaceae</taxon>
        <taxon>Malvoideae</taxon>
        <taxon>Hibiscus</taxon>
    </lineage>
</organism>
<dbReference type="Proteomes" id="UP001472677">
    <property type="component" value="Unassembled WGS sequence"/>
</dbReference>
<evidence type="ECO:0000313" key="1">
    <source>
        <dbReference type="EMBL" id="KAK8548692.1"/>
    </source>
</evidence>
<dbReference type="EMBL" id="JBBPBM010000021">
    <property type="protein sequence ID" value="KAK8548692.1"/>
    <property type="molecule type" value="Genomic_DNA"/>
</dbReference>
<name>A0ABR2DZ80_9ROSI</name>
<reference evidence="1 2" key="1">
    <citation type="journal article" date="2024" name="G3 (Bethesda)">
        <title>Genome assembly of Hibiscus sabdariffa L. provides insights into metabolisms of medicinal natural products.</title>
        <authorList>
            <person name="Kim T."/>
        </authorList>
    </citation>
    <scope>NUCLEOTIDE SEQUENCE [LARGE SCALE GENOMIC DNA]</scope>
    <source>
        <strain evidence="1">TK-2024</strain>
        <tissue evidence="1">Old leaves</tissue>
    </source>
</reference>
<protein>
    <submittedName>
        <fullName evidence="1">Uncharacterized protein</fullName>
    </submittedName>
</protein>
<gene>
    <name evidence="1" type="ORF">V6N12_061600</name>
</gene>
<evidence type="ECO:0000313" key="2">
    <source>
        <dbReference type="Proteomes" id="UP001472677"/>
    </source>
</evidence>
<comment type="caution">
    <text evidence="1">The sequence shown here is derived from an EMBL/GenBank/DDBJ whole genome shotgun (WGS) entry which is preliminary data.</text>
</comment>
<keyword evidence="2" id="KW-1185">Reference proteome</keyword>
<sequence>MAMEVTIQVKGRKMLSSPMAIIRPDSCFLIFSEIETVLMEYDPTVGLNQDILLLLMQKLQAEEINEEHHSGW</sequence>